<keyword evidence="7" id="KW-0804">Transcription</keyword>
<reference evidence="12 13" key="1">
    <citation type="journal article" date="2021" name="Comput. Struct. Biotechnol. J.">
        <title>De novo genome assembly of the potent medicinal plant Rehmannia glutinosa using nanopore technology.</title>
        <authorList>
            <person name="Ma L."/>
            <person name="Dong C."/>
            <person name="Song C."/>
            <person name="Wang X."/>
            <person name="Zheng X."/>
            <person name="Niu Y."/>
            <person name="Chen S."/>
            <person name="Feng W."/>
        </authorList>
    </citation>
    <scope>NUCLEOTIDE SEQUENCE [LARGE SCALE GENOMIC DNA]</scope>
    <source>
        <strain evidence="12">DH-2019</strain>
    </source>
</reference>
<accession>A0ABR0WCI9</accession>
<evidence type="ECO:0000256" key="2">
    <source>
        <dbReference type="ARBA" id="ARBA00022723"/>
    </source>
</evidence>
<evidence type="ECO:0000256" key="7">
    <source>
        <dbReference type="ARBA" id="ARBA00023163"/>
    </source>
</evidence>
<evidence type="ECO:0000313" key="13">
    <source>
        <dbReference type="Proteomes" id="UP001318860"/>
    </source>
</evidence>
<protein>
    <recommendedName>
        <fullName evidence="14">C2H2-type domain-containing protein</fullName>
    </recommendedName>
</protein>
<dbReference type="InterPro" id="IPR059161">
    <property type="entry name" value="Znf-C2H2_STOP1/2_3rd"/>
</dbReference>
<dbReference type="PANTHER" id="PTHR46352">
    <property type="entry name" value="PROTEIN SENSITIVE TO PROTON RHIZOTOXICITY 1"/>
    <property type="match status" value="1"/>
</dbReference>
<feature type="domain" description="STOP1/2-like C2H2-type zinc finger" evidence="11">
    <location>
        <begin position="325"/>
        <end position="354"/>
    </location>
</feature>
<evidence type="ECO:0000256" key="3">
    <source>
        <dbReference type="ARBA" id="ARBA00022737"/>
    </source>
</evidence>
<dbReference type="Gene3D" id="3.30.160.60">
    <property type="entry name" value="Classic Zinc Finger"/>
    <property type="match status" value="1"/>
</dbReference>
<proteinExistence type="predicted"/>
<evidence type="ECO:0008006" key="14">
    <source>
        <dbReference type="Google" id="ProtNLM"/>
    </source>
</evidence>
<name>A0ABR0WCI9_REHGL</name>
<feature type="domain" description="STOP2/WIP2-like C2H2-type zinc finger" evidence="10">
    <location>
        <begin position="260"/>
        <end position="294"/>
    </location>
</feature>
<dbReference type="Proteomes" id="UP001318860">
    <property type="component" value="Unassembled WGS sequence"/>
</dbReference>
<evidence type="ECO:0000313" key="12">
    <source>
        <dbReference type="EMBL" id="KAK6144316.1"/>
    </source>
</evidence>
<keyword evidence="3" id="KW-0677">Repeat</keyword>
<dbReference type="PANTHER" id="PTHR46352:SF8">
    <property type="entry name" value="PROTEIN SENSITIVE TO PROTON RHIZOTOXICITY 2"/>
    <property type="match status" value="1"/>
</dbReference>
<evidence type="ECO:0000259" key="11">
    <source>
        <dbReference type="Pfam" id="PF23118"/>
    </source>
</evidence>
<dbReference type="Pfam" id="PF23118">
    <property type="entry name" value="zf-C2H2_STOP2_C"/>
    <property type="match status" value="1"/>
</dbReference>
<keyword evidence="4" id="KW-0863">Zinc-finger</keyword>
<feature type="region of interest" description="Disordered" evidence="9">
    <location>
        <begin position="1"/>
        <end position="41"/>
    </location>
</feature>
<comment type="subcellular location">
    <subcellularLocation>
        <location evidence="1">Nucleus</location>
    </subcellularLocation>
</comment>
<evidence type="ECO:0000256" key="5">
    <source>
        <dbReference type="ARBA" id="ARBA00022833"/>
    </source>
</evidence>
<evidence type="ECO:0000256" key="8">
    <source>
        <dbReference type="ARBA" id="ARBA00023242"/>
    </source>
</evidence>
<dbReference type="InterPro" id="IPR058196">
    <property type="entry name" value="zf-C2H2_STOP1/2_C"/>
</dbReference>
<keyword evidence="5" id="KW-0862">Zinc</keyword>
<evidence type="ECO:0000256" key="4">
    <source>
        <dbReference type="ARBA" id="ARBA00022771"/>
    </source>
</evidence>
<keyword evidence="6" id="KW-0805">Transcription regulation</keyword>
<organism evidence="12 13">
    <name type="scientific">Rehmannia glutinosa</name>
    <name type="common">Chinese foxglove</name>
    <dbReference type="NCBI Taxonomy" id="99300"/>
    <lineage>
        <taxon>Eukaryota</taxon>
        <taxon>Viridiplantae</taxon>
        <taxon>Streptophyta</taxon>
        <taxon>Embryophyta</taxon>
        <taxon>Tracheophyta</taxon>
        <taxon>Spermatophyta</taxon>
        <taxon>Magnoliopsida</taxon>
        <taxon>eudicotyledons</taxon>
        <taxon>Gunneridae</taxon>
        <taxon>Pentapetalae</taxon>
        <taxon>asterids</taxon>
        <taxon>lamiids</taxon>
        <taxon>Lamiales</taxon>
        <taxon>Orobanchaceae</taxon>
        <taxon>Rehmannieae</taxon>
        <taxon>Rehmannia</taxon>
    </lineage>
</organism>
<keyword evidence="8" id="KW-0539">Nucleus</keyword>
<evidence type="ECO:0000259" key="10">
    <source>
        <dbReference type="Pfam" id="PF23115"/>
    </source>
</evidence>
<evidence type="ECO:0000256" key="9">
    <source>
        <dbReference type="SAM" id="MobiDB-lite"/>
    </source>
</evidence>
<sequence>MITSCYPDGPQGLPTYGLQDQQQDLVSSSLEPNSSSPPPTQISNSFLYNLSLLKDKVHQVDSLATMFLSPSDHGHPPESTAIAIPTMATLIQEIIVTSSSMMFACQQMSLRTPPLNNNNNTNNNNTSGDPLAQLCGSRPVVGPTTAFIPNHQDTIDQWYGYNNCNPTDDHNNYNSTTTRSSTTIDIVDQLRYRRNGRCGFASQIHALTSVSLRQGVQRRRITRMHMRAHGEEYKSSAALINPLKSSAAAGENSDGVPRKYSCPQEGCRWNKNHPKFQPLKSMICVKNHYKRSHCPKMYVCKRCNRKQFSVLSDLRTHEKHCGDLKWQCSCGTTFSRKDKLMGHVGLFVGHAPAVNCLNKMGNRAQCLTKMQLDERR</sequence>
<keyword evidence="13" id="KW-1185">Reference proteome</keyword>
<dbReference type="InterPro" id="IPR044300">
    <property type="entry name" value="STOP1/2"/>
</dbReference>
<gene>
    <name evidence="12" type="ORF">DH2020_021136</name>
</gene>
<evidence type="ECO:0000256" key="1">
    <source>
        <dbReference type="ARBA" id="ARBA00004123"/>
    </source>
</evidence>
<keyword evidence="2" id="KW-0479">Metal-binding</keyword>
<evidence type="ECO:0000256" key="6">
    <source>
        <dbReference type="ARBA" id="ARBA00023015"/>
    </source>
</evidence>
<comment type="caution">
    <text evidence="12">The sequence shown here is derived from an EMBL/GenBank/DDBJ whole genome shotgun (WGS) entry which is preliminary data.</text>
</comment>
<feature type="compositionally biased region" description="Low complexity" evidence="9">
    <location>
        <begin position="18"/>
        <end position="34"/>
    </location>
</feature>
<dbReference type="EMBL" id="JABTTQ020000012">
    <property type="protein sequence ID" value="KAK6144316.1"/>
    <property type="molecule type" value="Genomic_DNA"/>
</dbReference>
<dbReference type="Pfam" id="PF23115">
    <property type="entry name" value="zf-C2H2_STOP2_3rd"/>
    <property type="match status" value="1"/>
</dbReference>